<proteinExistence type="predicted"/>
<protein>
    <submittedName>
        <fullName evidence="2">Uncharacterized protein</fullName>
    </submittedName>
</protein>
<organism evidence="2 3">
    <name type="scientific">Durusdinium trenchii</name>
    <dbReference type="NCBI Taxonomy" id="1381693"/>
    <lineage>
        <taxon>Eukaryota</taxon>
        <taxon>Sar</taxon>
        <taxon>Alveolata</taxon>
        <taxon>Dinophyceae</taxon>
        <taxon>Suessiales</taxon>
        <taxon>Symbiodiniaceae</taxon>
        <taxon>Durusdinium</taxon>
    </lineage>
</organism>
<evidence type="ECO:0000313" key="3">
    <source>
        <dbReference type="Proteomes" id="UP001642484"/>
    </source>
</evidence>
<dbReference type="Proteomes" id="UP001642484">
    <property type="component" value="Unassembled WGS sequence"/>
</dbReference>
<sequence>RNQSTGFSGEGLCAPRSDGERARQSRVTQGHLEMGEAGLGGREGTPERRAPGQVVRANLRPKDHLSGGCIASDRQEHPLALPRKAGSGVAGTGSGGPVHLVAGPNGLVPTGPEEVNMPQEVPRSLPEGYKPVWG</sequence>
<evidence type="ECO:0000313" key="2">
    <source>
        <dbReference type="EMBL" id="CAK8987415.1"/>
    </source>
</evidence>
<evidence type="ECO:0000256" key="1">
    <source>
        <dbReference type="SAM" id="MobiDB-lite"/>
    </source>
</evidence>
<feature type="non-terminal residue" evidence="2">
    <location>
        <position position="1"/>
    </location>
</feature>
<reference evidence="2 3" key="1">
    <citation type="submission" date="2024-02" db="EMBL/GenBank/DDBJ databases">
        <authorList>
            <person name="Chen Y."/>
            <person name="Shah S."/>
            <person name="Dougan E. K."/>
            <person name="Thang M."/>
            <person name="Chan C."/>
        </authorList>
    </citation>
    <scope>NUCLEOTIDE SEQUENCE [LARGE SCALE GENOMIC DNA]</scope>
</reference>
<dbReference type="EMBL" id="CAXAMN010000272">
    <property type="protein sequence ID" value="CAK8987415.1"/>
    <property type="molecule type" value="Genomic_DNA"/>
</dbReference>
<feature type="region of interest" description="Disordered" evidence="1">
    <location>
        <begin position="1"/>
        <end position="55"/>
    </location>
</feature>
<gene>
    <name evidence="2" type="ORF">CCMP2556_LOCUS869</name>
</gene>
<accession>A0ABP0HB13</accession>
<keyword evidence="3" id="KW-1185">Reference proteome</keyword>
<comment type="caution">
    <text evidence="2">The sequence shown here is derived from an EMBL/GenBank/DDBJ whole genome shotgun (WGS) entry which is preliminary data.</text>
</comment>
<name>A0ABP0HB13_9DINO</name>
<feature type="region of interest" description="Disordered" evidence="1">
    <location>
        <begin position="83"/>
        <end position="134"/>
    </location>
</feature>